<evidence type="ECO:0000313" key="3">
    <source>
        <dbReference type="Proteomes" id="UP001595803"/>
    </source>
</evidence>
<feature type="signal peptide" evidence="1">
    <location>
        <begin position="1"/>
        <end position="19"/>
    </location>
</feature>
<proteinExistence type="predicted"/>
<dbReference type="EMBL" id="JBHRZG010000010">
    <property type="protein sequence ID" value="MFC3833077.1"/>
    <property type="molecule type" value="Genomic_DNA"/>
</dbReference>
<comment type="caution">
    <text evidence="2">The sequence shown here is derived from an EMBL/GenBank/DDBJ whole genome shotgun (WGS) entry which is preliminary data.</text>
</comment>
<dbReference type="Proteomes" id="UP001595803">
    <property type="component" value="Unassembled WGS sequence"/>
</dbReference>
<keyword evidence="3" id="KW-1185">Reference proteome</keyword>
<protein>
    <submittedName>
        <fullName evidence="2">Uncharacterized protein</fullName>
    </submittedName>
</protein>
<feature type="chain" id="PRO_5047224574" evidence="1">
    <location>
        <begin position="20"/>
        <end position="105"/>
    </location>
</feature>
<accession>A0ABV7Z8N3</accession>
<name>A0ABV7Z8N3_9DEIO</name>
<reference evidence="3" key="1">
    <citation type="journal article" date="2019" name="Int. J. Syst. Evol. Microbiol.">
        <title>The Global Catalogue of Microorganisms (GCM) 10K type strain sequencing project: providing services to taxonomists for standard genome sequencing and annotation.</title>
        <authorList>
            <consortium name="The Broad Institute Genomics Platform"/>
            <consortium name="The Broad Institute Genome Sequencing Center for Infectious Disease"/>
            <person name="Wu L."/>
            <person name="Ma J."/>
        </authorList>
    </citation>
    <scope>NUCLEOTIDE SEQUENCE [LARGE SCALE GENOMIC DNA]</scope>
    <source>
        <strain evidence="3">CCTCC AB 2017081</strain>
    </source>
</reference>
<dbReference type="RefSeq" id="WP_322472531.1">
    <property type="nucleotide sequence ID" value="NZ_JBHRZG010000010.1"/>
</dbReference>
<keyword evidence="1" id="KW-0732">Signal</keyword>
<organism evidence="2 3">
    <name type="scientific">Deinococcus rufus</name>
    <dbReference type="NCBI Taxonomy" id="2136097"/>
    <lineage>
        <taxon>Bacteria</taxon>
        <taxon>Thermotogati</taxon>
        <taxon>Deinococcota</taxon>
        <taxon>Deinococci</taxon>
        <taxon>Deinococcales</taxon>
        <taxon>Deinococcaceae</taxon>
        <taxon>Deinococcus</taxon>
    </lineage>
</organism>
<gene>
    <name evidence="2" type="ORF">ACFOSB_09435</name>
</gene>
<evidence type="ECO:0000313" key="2">
    <source>
        <dbReference type="EMBL" id="MFC3833077.1"/>
    </source>
</evidence>
<evidence type="ECO:0000256" key="1">
    <source>
        <dbReference type="SAM" id="SignalP"/>
    </source>
</evidence>
<sequence>MKKILTAVLALTLYATATAQVSAVNYESCVGIAIKYNFKSWITVPVPDTYGLWTAVGVFTEKHQKTPKDNYLVYNDKEGHLSVLATFDNNSIYWNEANNLVCYLK</sequence>